<dbReference type="EMBL" id="JBHMCE010000016">
    <property type="protein sequence ID" value="MFB9533079.1"/>
    <property type="molecule type" value="Genomic_DNA"/>
</dbReference>
<comment type="caution">
    <text evidence="2">The sequence shown here is derived from an EMBL/GenBank/DDBJ whole genome shotgun (WGS) entry which is preliminary data.</text>
</comment>
<accession>A0ABV5QCJ8</accession>
<feature type="compositionally biased region" description="Polar residues" evidence="1">
    <location>
        <begin position="17"/>
        <end position="30"/>
    </location>
</feature>
<evidence type="ECO:0000313" key="2">
    <source>
        <dbReference type="EMBL" id="MFB9533079.1"/>
    </source>
</evidence>
<proteinExistence type="predicted"/>
<feature type="compositionally biased region" description="Polar residues" evidence="1">
    <location>
        <begin position="38"/>
        <end position="47"/>
    </location>
</feature>
<feature type="region of interest" description="Disordered" evidence="1">
    <location>
        <begin position="1"/>
        <end position="87"/>
    </location>
</feature>
<gene>
    <name evidence="2" type="ORF">ACFFRN_41300</name>
</gene>
<feature type="compositionally biased region" description="Low complexity" evidence="1">
    <location>
        <begin position="72"/>
        <end position="87"/>
    </location>
</feature>
<organism evidence="2 3">
    <name type="scientific">Nonomuraea roseola</name>
    <dbReference type="NCBI Taxonomy" id="46179"/>
    <lineage>
        <taxon>Bacteria</taxon>
        <taxon>Bacillati</taxon>
        <taxon>Actinomycetota</taxon>
        <taxon>Actinomycetes</taxon>
        <taxon>Streptosporangiales</taxon>
        <taxon>Streptosporangiaceae</taxon>
        <taxon>Nonomuraea</taxon>
    </lineage>
</organism>
<reference evidence="2 3" key="1">
    <citation type="submission" date="2024-09" db="EMBL/GenBank/DDBJ databases">
        <authorList>
            <person name="Sun Q."/>
            <person name="Mori K."/>
        </authorList>
    </citation>
    <scope>NUCLEOTIDE SEQUENCE [LARGE SCALE GENOMIC DNA]</scope>
    <source>
        <strain evidence="2 3">JCM 3323</strain>
    </source>
</reference>
<keyword evidence="3" id="KW-1185">Reference proteome</keyword>
<dbReference type="Proteomes" id="UP001589646">
    <property type="component" value="Unassembled WGS sequence"/>
</dbReference>
<evidence type="ECO:0000256" key="1">
    <source>
        <dbReference type="SAM" id="MobiDB-lite"/>
    </source>
</evidence>
<protein>
    <submittedName>
        <fullName evidence="2">Uncharacterized protein</fullName>
    </submittedName>
</protein>
<evidence type="ECO:0000313" key="3">
    <source>
        <dbReference type="Proteomes" id="UP001589646"/>
    </source>
</evidence>
<dbReference type="RefSeq" id="WP_346125451.1">
    <property type="nucleotide sequence ID" value="NZ_BAAAXC010000015.1"/>
</dbReference>
<name>A0ABV5QCJ8_9ACTN</name>
<sequence>MSAMRASSRPRRAASVCGSSSAVPTLTCSRDSPLIVGGTSNAKNATRSARPPTHTIAVDRPLPVPRARSRRAGGSSSVVSDSRGPRR</sequence>